<proteinExistence type="predicted"/>
<dbReference type="Proteomes" id="UP001445335">
    <property type="component" value="Unassembled WGS sequence"/>
</dbReference>
<sequence length="198" mass="21175">MGRHGAVSGEIFEAVVAEADAAAQRARVARGDGHLVPARTGLAGRWRREPCEVAAAAARAVDEALQVPPLQRLALARVTEMEIRETDDALEVVQLIPLNGVGACIRRGVCYPKTGGAVQGPRRDARPGVTRSLLTVGPKGHVHIRAFQEAPHAAVFHERLKLSVSGAQLKVEQKSQLLDSTAGGAAEPIKHHCIWHRV</sequence>
<protein>
    <submittedName>
        <fullName evidence="1">Uncharacterized protein</fullName>
    </submittedName>
</protein>
<gene>
    <name evidence="1" type="ORF">WJX81_004661</name>
</gene>
<name>A0AAW1SKU6_9CHLO</name>
<organism evidence="1 2">
    <name type="scientific">Elliptochloris bilobata</name>
    <dbReference type="NCBI Taxonomy" id="381761"/>
    <lineage>
        <taxon>Eukaryota</taxon>
        <taxon>Viridiplantae</taxon>
        <taxon>Chlorophyta</taxon>
        <taxon>core chlorophytes</taxon>
        <taxon>Trebouxiophyceae</taxon>
        <taxon>Trebouxiophyceae incertae sedis</taxon>
        <taxon>Elliptochloris clade</taxon>
        <taxon>Elliptochloris</taxon>
    </lineage>
</organism>
<dbReference type="AlphaFoldDB" id="A0AAW1SKU6"/>
<dbReference type="EMBL" id="JALJOU010000001">
    <property type="protein sequence ID" value="KAK9846469.1"/>
    <property type="molecule type" value="Genomic_DNA"/>
</dbReference>
<reference evidence="1 2" key="1">
    <citation type="journal article" date="2024" name="Nat. Commun.">
        <title>Phylogenomics reveals the evolutionary origins of lichenization in chlorophyte algae.</title>
        <authorList>
            <person name="Puginier C."/>
            <person name="Libourel C."/>
            <person name="Otte J."/>
            <person name="Skaloud P."/>
            <person name="Haon M."/>
            <person name="Grisel S."/>
            <person name="Petersen M."/>
            <person name="Berrin J.G."/>
            <person name="Delaux P.M."/>
            <person name="Dal Grande F."/>
            <person name="Keller J."/>
        </authorList>
    </citation>
    <scope>NUCLEOTIDE SEQUENCE [LARGE SCALE GENOMIC DNA]</scope>
    <source>
        <strain evidence="1 2">SAG 245.80</strain>
    </source>
</reference>
<keyword evidence="2" id="KW-1185">Reference proteome</keyword>
<evidence type="ECO:0000313" key="2">
    <source>
        <dbReference type="Proteomes" id="UP001445335"/>
    </source>
</evidence>
<accession>A0AAW1SKU6</accession>
<comment type="caution">
    <text evidence="1">The sequence shown here is derived from an EMBL/GenBank/DDBJ whole genome shotgun (WGS) entry which is preliminary data.</text>
</comment>
<evidence type="ECO:0000313" key="1">
    <source>
        <dbReference type="EMBL" id="KAK9846469.1"/>
    </source>
</evidence>